<dbReference type="Proteomes" id="UP000238937">
    <property type="component" value="Unassembled WGS sequence"/>
</dbReference>
<dbReference type="EMBL" id="PVWO01000075">
    <property type="protein sequence ID" value="PSB57476.1"/>
    <property type="molecule type" value="Genomic_DNA"/>
</dbReference>
<gene>
    <name evidence="1" type="ORF">C7B77_08275</name>
</gene>
<accession>A0A2T1GIB6</accession>
<reference evidence="1 2" key="1">
    <citation type="submission" date="2018-03" db="EMBL/GenBank/DDBJ databases">
        <title>The ancient ancestry and fast evolution of plastids.</title>
        <authorList>
            <person name="Moore K.R."/>
            <person name="Magnabosco C."/>
            <person name="Momper L."/>
            <person name="Gold D.A."/>
            <person name="Bosak T."/>
            <person name="Fournier G.P."/>
        </authorList>
    </citation>
    <scope>NUCLEOTIDE SEQUENCE [LARGE SCALE GENOMIC DNA]</scope>
    <source>
        <strain evidence="1 2">CCALA 037</strain>
    </source>
</reference>
<protein>
    <submittedName>
        <fullName evidence="1">Uncharacterized protein</fullName>
    </submittedName>
</protein>
<sequence>MLTPNRFKSMSIMMIFQTFEGSSQQNYSTCRSSLWIDLLGTVRGCVSVCLRISGEFCSSPLDRFKTHPLLLQCLSYRYCLANNNRRRPAVKNRSI</sequence>
<evidence type="ECO:0000313" key="1">
    <source>
        <dbReference type="EMBL" id="PSB57476.1"/>
    </source>
</evidence>
<evidence type="ECO:0000313" key="2">
    <source>
        <dbReference type="Proteomes" id="UP000238937"/>
    </source>
</evidence>
<dbReference type="AlphaFoldDB" id="A0A2T1GIB6"/>
<proteinExistence type="predicted"/>
<name>A0A2T1GIB6_9CYAN</name>
<keyword evidence="2" id="KW-1185">Reference proteome</keyword>
<organism evidence="1 2">
    <name type="scientific">Chamaesiphon polymorphus CCALA 037</name>
    <dbReference type="NCBI Taxonomy" id="2107692"/>
    <lineage>
        <taxon>Bacteria</taxon>
        <taxon>Bacillati</taxon>
        <taxon>Cyanobacteriota</taxon>
        <taxon>Cyanophyceae</taxon>
        <taxon>Gomontiellales</taxon>
        <taxon>Chamaesiphonaceae</taxon>
        <taxon>Chamaesiphon</taxon>
    </lineage>
</organism>
<comment type="caution">
    <text evidence="1">The sequence shown here is derived from an EMBL/GenBank/DDBJ whole genome shotgun (WGS) entry which is preliminary data.</text>
</comment>